<dbReference type="Pfam" id="PF13193">
    <property type="entry name" value="AMP-binding_C"/>
    <property type="match status" value="1"/>
</dbReference>
<dbReference type="GO" id="GO:0008610">
    <property type="term" value="P:lipid biosynthetic process"/>
    <property type="evidence" value="ECO:0007669"/>
    <property type="project" value="UniProtKB-ARBA"/>
</dbReference>
<dbReference type="FunFam" id="3.40.50.12780:FF:000012">
    <property type="entry name" value="Non-ribosomal peptide synthetase"/>
    <property type="match status" value="1"/>
</dbReference>
<dbReference type="HOGENOM" id="CLU_225748_0_0_11"/>
<name>D9WLM7_9ACTN</name>
<dbReference type="Gene3D" id="3.40.50.1820">
    <property type="entry name" value="alpha/beta hydrolase"/>
    <property type="match status" value="1"/>
</dbReference>
<dbReference type="PANTHER" id="PTHR45527">
    <property type="entry name" value="NONRIBOSOMAL PEPTIDE SYNTHETASE"/>
    <property type="match status" value="1"/>
</dbReference>
<dbReference type="FunFam" id="3.30.300.30:FF:000010">
    <property type="entry name" value="Enterobactin synthetase component F"/>
    <property type="match status" value="1"/>
</dbReference>
<dbReference type="Gene3D" id="2.30.38.10">
    <property type="entry name" value="Luciferase, Domain 3"/>
    <property type="match status" value="1"/>
</dbReference>
<dbReference type="Gene3D" id="3.30.559.30">
    <property type="entry name" value="Nonribosomal peptide synthetase, condensation domain"/>
    <property type="match status" value="2"/>
</dbReference>
<dbReference type="InterPro" id="IPR020806">
    <property type="entry name" value="PKS_PP-bd"/>
</dbReference>
<dbReference type="SUPFAM" id="SSF52777">
    <property type="entry name" value="CoA-dependent acyltransferases"/>
    <property type="match status" value="4"/>
</dbReference>
<dbReference type="FunFam" id="3.40.50.980:FF:000001">
    <property type="entry name" value="Non-ribosomal peptide synthetase"/>
    <property type="match status" value="1"/>
</dbReference>
<dbReference type="EMBL" id="GG657754">
    <property type="protein sequence ID" value="EFL21630.1"/>
    <property type="molecule type" value="Genomic_DNA"/>
</dbReference>
<organism evidence="8 9">
    <name type="scientific">Streptomyces himastatinicus ATCC 53653</name>
    <dbReference type="NCBI Taxonomy" id="457427"/>
    <lineage>
        <taxon>Bacteria</taxon>
        <taxon>Bacillati</taxon>
        <taxon>Actinomycetota</taxon>
        <taxon>Actinomycetes</taxon>
        <taxon>Kitasatosporales</taxon>
        <taxon>Streptomycetaceae</taxon>
        <taxon>Streptomyces</taxon>
        <taxon>Streptomyces violaceusniger group</taxon>
    </lineage>
</organism>
<dbReference type="FunFam" id="1.10.1200.10:FF:000005">
    <property type="entry name" value="Nonribosomal peptide synthetase 1"/>
    <property type="match status" value="2"/>
</dbReference>
<dbReference type="Pfam" id="PF08242">
    <property type="entry name" value="Methyltransf_12"/>
    <property type="match status" value="1"/>
</dbReference>
<dbReference type="InterPro" id="IPR000873">
    <property type="entry name" value="AMP-dep_synth/lig_dom"/>
</dbReference>
<dbReference type="InterPro" id="IPR045851">
    <property type="entry name" value="AMP-bd_C_sf"/>
</dbReference>
<dbReference type="SMART" id="SM01294">
    <property type="entry name" value="PKS_PP_betabranch"/>
    <property type="match status" value="1"/>
</dbReference>
<keyword evidence="9" id="KW-1185">Reference proteome</keyword>
<keyword evidence="5" id="KW-0677">Repeat</keyword>
<feature type="region of interest" description="Disordered" evidence="6">
    <location>
        <begin position="740"/>
        <end position="759"/>
    </location>
</feature>
<comment type="cofactor">
    <cofactor evidence="1">
        <name>pantetheine 4'-phosphate</name>
        <dbReference type="ChEBI" id="CHEBI:47942"/>
    </cofactor>
</comment>
<dbReference type="STRING" id="457427.SSOG_01342"/>
<dbReference type="GO" id="GO:0031177">
    <property type="term" value="F:phosphopantetheine binding"/>
    <property type="evidence" value="ECO:0007669"/>
    <property type="project" value="InterPro"/>
</dbReference>
<dbReference type="InterPro" id="IPR023213">
    <property type="entry name" value="CAT-like_dom_sf"/>
</dbReference>
<dbReference type="SMART" id="SM00823">
    <property type="entry name" value="PKS_PP"/>
    <property type="match status" value="3"/>
</dbReference>
<dbReference type="FunFam" id="3.30.559.10:FF:000012">
    <property type="entry name" value="Non-ribosomal peptide synthetase"/>
    <property type="match status" value="1"/>
</dbReference>
<reference evidence="8 9" key="1">
    <citation type="submission" date="2009-02" db="EMBL/GenBank/DDBJ databases">
        <title>Annotation of Streptomyces hygroscopicus strain ATCC 53653.</title>
        <authorList>
            <consortium name="The Broad Institute Genome Sequencing Platform"/>
            <consortium name="Broad Institute Microbial Sequencing Center"/>
            <person name="Fischbach M."/>
            <person name="Godfrey P."/>
            <person name="Ward D."/>
            <person name="Young S."/>
            <person name="Zeng Q."/>
            <person name="Koehrsen M."/>
            <person name="Alvarado L."/>
            <person name="Berlin A.M."/>
            <person name="Bochicchio J."/>
            <person name="Borenstein D."/>
            <person name="Chapman S.B."/>
            <person name="Chen Z."/>
            <person name="Engels R."/>
            <person name="Freedman E."/>
            <person name="Gellesch M."/>
            <person name="Goldberg J."/>
            <person name="Griggs A."/>
            <person name="Gujja S."/>
            <person name="Heilman E.R."/>
            <person name="Heiman D.I."/>
            <person name="Hepburn T.A."/>
            <person name="Howarth C."/>
            <person name="Jen D."/>
            <person name="Larson L."/>
            <person name="Lewis B."/>
            <person name="Mehta T."/>
            <person name="Park D."/>
            <person name="Pearson M."/>
            <person name="Richards J."/>
            <person name="Roberts A."/>
            <person name="Saif S."/>
            <person name="Shea T.D."/>
            <person name="Shenoy N."/>
            <person name="Sisk P."/>
            <person name="Stolte C."/>
            <person name="Sykes S.N."/>
            <person name="Thomson T."/>
            <person name="Walk T."/>
            <person name="White J."/>
            <person name="Yandava C."/>
            <person name="Straight P."/>
            <person name="Clardy J."/>
            <person name="Hung D."/>
            <person name="Kolter R."/>
            <person name="Mekalanos J."/>
            <person name="Walker S."/>
            <person name="Walsh C.T."/>
            <person name="Wieland-Brown L.C."/>
            <person name="Haas B."/>
            <person name="Nusbaum C."/>
            <person name="Birren B."/>
        </authorList>
    </citation>
    <scope>NUCLEOTIDE SEQUENCE [LARGE SCALE GENOMIC DNA]</scope>
    <source>
        <strain evidence="8 9">ATCC 53653</strain>
    </source>
</reference>
<dbReference type="Gene3D" id="3.40.50.150">
    <property type="entry name" value="Vaccinia Virus protein VP39"/>
    <property type="match status" value="1"/>
</dbReference>
<dbReference type="SUPFAM" id="SSF56801">
    <property type="entry name" value="Acetyl-CoA synthetase-like"/>
    <property type="match status" value="3"/>
</dbReference>
<dbReference type="PANTHER" id="PTHR45527:SF1">
    <property type="entry name" value="FATTY ACID SYNTHASE"/>
    <property type="match status" value="1"/>
</dbReference>
<dbReference type="Pfam" id="PF00668">
    <property type="entry name" value="Condensation"/>
    <property type="match status" value="2"/>
</dbReference>
<feature type="region of interest" description="Disordered" evidence="6">
    <location>
        <begin position="2991"/>
        <end position="3014"/>
    </location>
</feature>
<dbReference type="GO" id="GO:0017000">
    <property type="term" value="P:antibiotic biosynthetic process"/>
    <property type="evidence" value="ECO:0007669"/>
    <property type="project" value="UniProtKB-ARBA"/>
</dbReference>
<dbReference type="InterPro" id="IPR041464">
    <property type="entry name" value="TubC_N"/>
</dbReference>
<evidence type="ECO:0000256" key="1">
    <source>
        <dbReference type="ARBA" id="ARBA00001957"/>
    </source>
</evidence>
<keyword evidence="4" id="KW-0597">Phosphoprotein</keyword>
<dbReference type="GO" id="GO:0005829">
    <property type="term" value="C:cytosol"/>
    <property type="evidence" value="ECO:0007669"/>
    <property type="project" value="TreeGrafter"/>
</dbReference>
<evidence type="ECO:0000256" key="4">
    <source>
        <dbReference type="ARBA" id="ARBA00022553"/>
    </source>
</evidence>
<dbReference type="Pfam" id="PF18563">
    <property type="entry name" value="TubC_N"/>
    <property type="match status" value="1"/>
</dbReference>
<feature type="domain" description="Carrier" evidence="7">
    <location>
        <begin position="3011"/>
        <end position="3085"/>
    </location>
</feature>
<evidence type="ECO:0000256" key="6">
    <source>
        <dbReference type="SAM" id="MobiDB-lite"/>
    </source>
</evidence>
<dbReference type="InterPro" id="IPR042099">
    <property type="entry name" value="ANL_N_sf"/>
</dbReference>
<evidence type="ECO:0000256" key="5">
    <source>
        <dbReference type="ARBA" id="ARBA00022737"/>
    </source>
</evidence>
<evidence type="ECO:0000256" key="3">
    <source>
        <dbReference type="ARBA" id="ARBA00022450"/>
    </source>
</evidence>
<evidence type="ECO:0000259" key="7">
    <source>
        <dbReference type="PROSITE" id="PS50075"/>
    </source>
</evidence>
<dbReference type="GO" id="GO:0003824">
    <property type="term" value="F:catalytic activity"/>
    <property type="evidence" value="ECO:0007669"/>
    <property type="project" value="InterPro"/>
</dbReference>
<dbReference type="InterPro" id="IPR001242">
    <property type="entry name" value="Condensation_dom"/>
</dbReference>
<dbReference type="CDD" id="cd17643">
    <property type="entry name" value="A_NRPS_Cytc1-like"/>
    <property type="match status" value="1"/>
</dbReference>
<dbReference type="Gene3D" id="3.40.50.980">
    <property type="match status" value="2"/>
</dbReference>
<feature type="domain" description="Carrier" evidence="7">
    <location>
        <begin position="392"/>
        <end position="467"/>
    </location>
</feature>
<comment type="similarity">
    <text evidence="2">Belongs to the ATP-dependent AMP-binding enzyme family.</text>
</comment>
<dbReference type="CDD" id="cd19531">
    <property type="entry name" value="LCL_NRPS-like"/>
    <property type="match status" value="2"/>
</dbReference>
<dbReference type="Gene3D" id="3.40.50.12780">
    <property type="entry name" value="N-terminal domain of ligase-like"/>
    <property type="match status" value="2"/>
</dbReference>
<dbReference type="InterPro" id="IPR020845">
    <property type="entry name" value="AMP-binding_CS"/>
</dbReference>
<dbReference type="InterPro" id="IPR036736">
    <property type="entry name" value="ACP-like_sf"/>
</dbReference>
<dbReference type="Gene3D" id="1.10.10.1830">
    <property type="entry name" value="Non-ribosomal peptide synthase, adenylation domain"/>
    <property type="match status" value="1"/>
</dbReference>
<dbReference type="FunFam" id="2.30.38.10:FF:000001">
    <property type="entry name" value="Non-ribosomal peptide synthetase PvdI"/>
    <property type="match status" value="2"/>
</dbReference>
<sequence length="3115" mass="335558">MGLIGALLLPLWQGLFAALMPPAAFIRDPMRWLRAISRYRATLVHGPNFAYELCCGRASGKDLTGLDLSSLETVVNAAEPIRPATLERFSHQFAPAGFRRSSFYPSYGLAEATLVASGGYLGAEPGIVVDPDAFEQDRVVDAASGTPGRTVVNCGRPSLGFDVAIVDPETLRACGPDEVGEIWLAGESVALGYWNNPEATASDFGVRLPSQPGHAFLRTGDLGFLRDGELYVTGRLKDLIIVAGRNHYPQDVEATVEEHPAIRTSNSIAFALTGDDTLTGDDSGDDGEQLGIVAEVRGSQLRGDLTTVAEELAAAIWDAHELRVREVALIRPGALPKTSSGKLRRRYTRELLRGNELKAVLRWPEAGAPADSGPDTSLRLRLERLPEADRGPLLREAVTGELATVLGRSATDGVTSDRPLRELGLDSLQAVRLQRRLADVTGLALPPTLLYDHTTPAEVAAYLGTAWNVGELMSAAERAGARLLLDGDRLVVDAPPGALTGELRSAIGRYEAELIAALRHGETDTPILPAGGDPTDDGDPLSAGQAGLWLIERSHGASALYHVHFRLRWTGPLDRDILASCLRGVIARHAALRTRFTDRDGTPRALVSPAADVELGHLDLRGRPDAADAADTAIADQQHTAFDLNTGPLLRALVITRADHDHLISVTQHHIITDGWSIGLLLTELLEDYRAAVLGEPLHRPVPALQYADYARWQQSRRETPAYRRTLDWWGTHLDQLEPLPLGRGGPRSSEAAPNHHGATESFELPAEHADALRDVAKSCDTTLYTVLLAAWAAVLQRHTGQDDFAIGTITSGRARAELEQMVGFFSNTVVLRCDLSGDPAATELIGRLGAETSAAFAHEVPFADVVVATGAAGAAGGSDLNPLVQAAFIFENAQLTPGAEADLLPGLDARVSLEGRIDAAVEGTAKFDLSLVVSETGAGLTGLFEYATSTFDPADMVRLRDHFLTLLRSLTDRPGDPVSSFDLVGDAERRELTGNSSGPRLDFPRDQGLHELFEAQARRTPDRAAAVQGERTVTYAELDAWAEHLAGLLATGGLRAGENVGVALHRSLELIAAELAVLKAGGTVVPLDPDLPADRLTFLLTDSASRFVLSDSGTTLPSAVGGSVGGGVGIGRIDADRERTERTGGARAVPARGTGGDSVAYVLYTSGSTGTPKGVLLPHRAIVRLVVSGGLVPVDADTRSAFASSPSFDVATLEMWGPLLCGGQVAVISRDEVLDPRRFGAALTRHGVNLLWLTAGLFNEYADQLTEQFGALRHLIVGGDALTPDVVAGVLRSNHPPRHLVNGYGPTESTFAASYEVPGPPDGWRSIPIGRPLPNTRIYLLDGQGRPVPVGVTGELYLGGEGLAHGYLNQPGLTAQRFLPNPYADEPGARMYRTGDLGRWLPDGTIEFLGRDDFQVKVRGFRVELGEIETRLREHPAVGRAVVLAREDSPGAKRLVAYYVPATADAPEAPNAEELRGHLARTLPPYMVPAAFVRLDRLPLTPTGKVARQSLPAPADDALVTRAYAAPQGEVEQRLADVWADLLGVDRVGRGDNFFDLGGHSLLATQVMSRLRQALGVDVAVSALFARPVLADFATEVAAAAATGPAPDIAPDPDGGNLVPLTQTRMWFIAQLPGGSEAYHMPTGLELRGRLDHQALRSALDTIVARHDALRAVFAVDGDGQPVQRVVPAADVRFDLLEQHASDDTELTRLAHEEARKSFDLTVGPLVRGRLISQGEDRHTLLITMHHIISDGWSVHIFLRELAALYGALAQGRAPELPELAMQYRDYAAWQAAQVSEEQREQQRSYWQGLLAGSPAALRLPLDRPRPAHQDRSGDVVPVDIPPELARRLNELARRQDTTLFMTLLSSWALLLSRLGGDEDLVIGIPSASRRRPEAEALIGFFVNTLPIRVDFTGLPDVGELLGRVTRRVLDAMAHQDVHFEEIVDLANPVRSAAHDPLTQVLFAWLPDLGPIPQLSGVDTDLMPTTSYGTSRVDLMLSLREGGDTLGGWLEYATSLFDRATAERMVRCYLELLQAMVDHAEAPVARLPILPTDQYETVVHSFNPADSSADPEHCLHETFEAQAAATPDAVAVVHRDTQVTYRELNERANRIAHRLRAAGVGPGVRVGICAERGVGLLAAVVGVLKAGGAYVPLDPSYPAERVAFMLADAKPAVVLTDGAEPAALIRATAPEDTVVWDLATDFTDAPVDNVPVAVSPSDVAYVIYTSGSTGTPKGVLVEHRQVARLFTATEEWFGFGPSDVWALCHSYAFDFSVWEIWGALLHGGQLVIVPSDVVRAPDELWQLLCSAGVTVLCQTPGAFTRLTDARLRTPDTKDQLRFVIFGGEALEVAALRPWFDAAAGSGPTLVNMYGITETTVHVTWQPVEPDMAGGLGGSLIGQPIPDLRVYVVDAHGRPAPVGVVGELMVGGRGVTRGYLGRPALTAERFVPNWLTGDGSRLYRTGDLGRWLPDGTLEFMGRNDFQVKVRGYRIELGEIEARLLDHDAVREAVVVAREDVPGDKRLVAYLGVQQHSGAYQDDEESAEQLEHWRQVFDVTYDDVLTDDTPDTAPAPVDPTFDIRGWNSSYTREPIPAEQMREWVDHTADLILATRPESVLDIGCGTGLTVFAAGPHVRTYWGTDLSAVAVRNLRRAVAESELPPGRVTLFESAADDLDRVLPAQTFDVAVLNSVVQYFPDEQYLLAVIEAAVRRLAPGGTLVVGDVRSLPMLRTFHTTVQATAASPDTPADQLRARIDRAVADDEELVIDPHLFTTLPTRIPEIAGVRVTPRRGRHDNEMTAFRYDVQLTKSGGPAPEAPTPDTVDWLDWQGENLTVDGLWKELASDRPELLAVHSIPNARLRPYAGLLEQPPTEPAVDPEDLIRLGADTGYRIDLDFAEHGEHGELRLVARRCDETGEPVVGLPDTGGPGASGPGAGLLDGDPMWSAFVNSSLRRTTRRLVTSLRSQLDAHLPGYMMPSAYVFLDEMPLTPNGKVDRRALPAPGATATSGQRYEAPDGPVETTLAGLWADLLRLDQVGRHDNFFELGGNSLLAVSLVERMHAADLPGDVRTVFTAPTVAGMADAIAELEPGADEAAVIPPNLIPDLPGDDPDTELEFTL</sequence>
<dbReference type="NCBIfam" id="TIGR01733">
    <property type="entry name" value="AA-adenyl-dom"/>
    <property type="match status" value="2"/>
</dbReference>
<dbReference type="InterPro" id="IPR025110">
    <property type="entry name" value="AMP-bd_C"/>
</dbReference>
<dbReference type="Gene3D" id="3.30.300.30">
    <property type="match status" value="4"/>
</dbReference>
<dbReference type="SUPFAM" id="SSF53335">
    <property type="entry name" value="S-adenosyl-L-methionine-dependent methyltransferases"/>
    <property type="match status" value="1"/>
</dbReference>
<dbReference type="InterPro" id="IPR029058">
    <property type="entry name" value="AB_hydrolase_fold"/>
</dbReference>
<dbReference type="PROSITE" id="PS00455">
    <property type="entry name" value="AMP_BINDING"/>
    <property type="match status" value="2"/>
</dbReference>
<evidence type="ECO:0000313" key="8">
    <source>
        <dbReference type="EMBL" id="EFL21630.1"/>
    </source>
</evidence>
<dbReference type="InterPro" id="IPR013217">
    <property type="entry name" value="Methyltransf_12"/>
</dbReference>
<dbReference type="NCBIfam" id="NF003417">
    <property type="entry name" value="PRK04813.1"/>
    <property type="match status" value="4"/>
</dbReference>
<dbReference type="InterPro" id="IPR010071">
    <property type="entry name" value="AA_adenyl_dom"/>
</dbReference>
<evidence type="ECO:0000313" key="9">
    <source>
        <dbReference type="Proteomes" id="UP000003963"/>
    </source>
</evidence>
<dbReference type="SUPFAM" id="SSF47336">
    <property type="entry name" value="ACP-like"/>
    <property type="match status" value="3"/>
</dbReference>
<dbReference type="InterPro" id="IPR029063">
    <property type="entry name" value="SAM-dependent_MTases_sf"/>
</dbReference>
<dbReference type="Gene3D" id="3.30.559.10">
    <property type="entry name" value="Chloramphenicol acetyltransferase-like domain"/>
    <property type="match status" value="2"/>
</dbReference>
<dbReference type="Proteomes" id="UP000003963">
    <property type="component" value="Unassembled WGS sequence"/>
</dbReference>
<dbReference type="Pfam" id="PF00501">
    <property type="entry name" value="AMP-binding"/>
    <property type="match status" value="3"/>
</dbReference>
<dbReference type="PROSITE" id="PS50075">
    <property type="entry name" value="CARRIER"/>
    <property type="match status" value="3"/>
</dbReference>
<dbReference type="InterPro" id="IPR009081">
    <property type="entry name" value="PP-bd_ACP"/>
</dbReference>
<dbReference type="CDD" id="cd02440">
    <property type="entry name" value="AdoMet_MTases"/>
    <property type="match status" value="1"/>
</dbReference>
<feature type="domain" description="Carrier" evidence="7">
    <location>
        <begin position="1527"/>
        <end position="1602"/>
    </location>
</feature>
<dbReference type="GO" id="GO:0043041">
    <property type="term" value="P:amino acid activation for nonribosomal peptide biosynthetic process"/>
    <property type="evidence" value="ECO:0007669"/>
    <property type="project" value="TreeGrafter"/>
</dbReference>
<dbReference type="FunFam" id="3.40.50.980:FF:000002">
    <property type="entry name" value="Enterobactin synthetase component F"/>
    <property type="match status" value="1"/>
</dbReference>
<evidence type="ECO:0000256" key="2">
    <source>
        <dbReference type="ARBA" id="ARBA00006432"/>
    </source>
</evidence>
<dbReference type="GO" id="GO:0009403">
    <property type="term" value="P:toxin biosynthetic process"/>
    <property type="evidence" value="ECO:0007669"/>
    <property type="project" value="UniProtKB-ARBA"/>
</dbReference>
<protein>
    <submittedName>
        <fullName evidence="8">Non-ribosomal peptide synthetase</fullName>
    </submittedName>
</protein>
<dbReference type="OrthoDB" id="2472181at2"/>
<dbReference type="Pfam" id="PF00550">
    <property type="entry name" value="PP-binding"/>
    <property type="match status" value="3"/>
</dbReference>
<dbReference type="CDD" id="cd12117">
    <property type="entry name" value="A_NRPS_Srf_like"/>
    <property type="match status" value="1"/>
</dbReference>
<keyword evidence="3" id="KW-0596">Phosphopantetheine</keyword>
<dbReference type="InterPro" id="IPR044894">
    <property type="entry name" value="TubC_N_sf"/>
</dbReference>
<dbReference type="Gene3D" id="1.10.1200.10">
    <property type="entry name" value="ACP-like"/>
    <property type="match status" value="2"/>
</dbReference>
<proteinExistence type="inferred from homology"/>
<accession>D9WLM7</accession>
<gene>
    <name evidence="8" type="ORF">SSOG_01342</name>
</gene>